<dbReference type="InterPro" id="IPR036282">
    <property type="entry name" value="Glutathione-S-Trfase_C_sf"/>
</dbReference>
<evidence type="ECO:0008006" key="5">
    <source>
        <dbReference type="Google" id="ProtNLM"/>
    </source>
</evidence>
<dbReference type="Pfam" id="PF22041">
    <property type="entry name" value="GST_C_7"/>
    <property type="match status" value="1"/>
</dbReference>
<dbReference type="InterPro" id="IPR054416">
    <property type="entry name" value="GST_UstS-like_C"/>
</dbReference>
<name>A0ABR3QN48_9PLEO</name>
<comment type="caution">
    <text evidence="3">The sequence shown here is derived from an EMBL/GenBank/DDBJ whole genome shotgun (WGS) entry which is preliminary data.</text>
</comment>
<dbReference type="PANTHER" id="PTHR43968">
    <property type="match status" value="1"/>
</dbReference>
<proteinExistence type="predicted"/>
<dbReference type="InterPro" id="IPR036249">
    <property type="entry name" value="Thioredoxin-like_sf"/>
</dbReference>
<dbReference type="Proteomes" id="UP001521222">
    <property type="component" value="Unassembled WGS sequence"/>
</dbReference>
<dbReference type="Pfam" id="PF13409">
    <property type="entry name" value="GST_N_2"/>
    <property type="match status" value="1"/>
</dbReference>
<feature type="domain" description="Glutathione S-transferase UstS-like C-terminal" evidence="2">
    <location>
        <begin position="118"/>
        <end position="230"/>
    </location>
</feature>
<evidence type="ECO:0000313" key="4">
    <source>
        <dbReference type="Proteomes" id="UP001521222"/>
    </source>
</evidence>
<dbReference type="InterPro" id="IPR050983">
    <property type="entry name" value="GST_Omega/HSP26"/>
</dbReference>
<reference evidence="3 4" key="1">
    <citation type="submission" date="2024-02" db="EMBL/GenBank/DDBJ databases">
        <title>De novo assembly and annotation of 12 fungi associated with fruit tree decline syndrome in Ontario, Canada.</title>
        <authorList>
            <person name="Sulman M."/>
            <person name="Ellouze W."/>
            <person name="Ilyukhin E."/>
        </authorList>
    </citation>
    <scope>NUCLEOTIDE SEQUENCE [LARGE SCALE GENOMIC DNA]</scope>
    <source>
        <strain evidence="3 4">M97-236</strain>
    </source>
</reference>
<dbReference type="SUPFAM" id="SSF52833">
    <property type="entry name" value="Thioredoxin-like"/>
    <property type="match status" value="1"/>
</dbReference>
<dbReference type="EMBL" id="JAKIXB020000040">
    <property type="protein sequence ID" value="KAL1593560.1"/>
    <property type="molecule type" value="Genomic_DNA"/>
</dbReference>
<evidence type="ECO:0000259" key="1">
    <source>
        <dbReference type="Pfam" id="PF13409"/>
    </source>
</evidence>
<dbReference type="Gene3D" id="3.40.30.10">
    <property type="entry name" value="Glutaredoxin"/>
    <property type="match status" value="1"/>
</dbReference>
<evidence type="ECO:0000259" key="2">
    <source>
        <dbReference type="Pfam" id="PF22041"/>
    </source>
</evidence>
<keyword evidence="4" id="KW-1185">Reference proteome</keyword>
<sequence length="243" mass="28053">MSAQTILYDLPSQQGTAWSLNPWKTRLVLNYKGIDYKTEWVEFPDVEPKMKSLGLPPNPKDAPGYFTDYTIPAIKYEDGSYQMDSWPIVQELEKRYPSPSLHLDNPVTIKIRDQISLILGPVFTQLLPEIPALLPERSQEYFYETREAAFGKPLSEVYKEALANAEEGWKKSEEPLKEVADLLKKHDGPFFLGTEVSYADFILVSMLYFVKRLSEEAFQKILSIDDSFSKVYEASRQWFTEDN</sequence>
<gene>
    <name evidence="3" type="ORF">SLS59_009257</name>
</gene>
<protein>
    <recommendedName>
        <fullName evidence="5">GST N-terminal domain-containing protein</fullName>
    </recommendedName>
</protein>
<feature type="domain" description="GST N-terminal" evidence="1">
    <location>
        <begin position="18"/>
        <end position="94"/>
    </location>
</feature>
<organism evidence="3 4">
    <name type="scientific">Nothophoma quercina</name>
    <dbReference type="NCBI Taxonomy" id="749835"/>
    <lineage>
        <taxon>Eukaryota</taxon>
        <taxon>Fungi</taxon>
        <taxon>Dikarya</taxon>
        <taxon>Ascomycota</taxon>
        <taxon>Pezizomycotina</taxon>
        <taxon>Dothideomycetes</taxon>
        <taxon>Pleosporomycetidae</taxon>
        <taxon>Pleosporales</taxon>
        <taxon>Pleosporineae</taxon>
        <taxon>Didymellaceae</taxon>
        <taxon>Nothophoma</taxon>
    </lineage>
</organism>
<dbReference type="Gene3D" id="1.20.1050.10">
    <property type="match status" value="1"/>
</dbReference>
<evidence type="ECO:0000313" key="3">
    <source>
        <dbReference type="EMBL" id="KAL1593560.1"/>
    </source>
</evidence>
<accession>A0ABR3QN48</accession>
<dbReference type="PANTHER" id="PTHR43968:SF6">
    <property type="entry name" value="GLUTATHIONE S-TRANSFERASE OMEGA"/>
    <property type="match status" value="1"/>
</dbReference>
<dbReference type="SUPFAM" id="SSF47616">
    <property type="entry name" value="GST C-terminal domain-like"/>
    <property type="match status" value="1"/>
</dbReference>
<dbReference type="InterPro" id="IPR004045">
    <property type="entry name" value="Glutathione_S-Trfase_N"/>
</dbReference>